<dbReference type="EMBL" id="ML994623">
    <property type="protein sequence ID" value="KAF2188722.1"/>
    <property type="molecule type" value="Genomic_DNA"/>
</dbReference>
<gene>
    <name evidence="1" type="ORF">K469DRAFT_85567</name>
</gene>
<proteinExistence type="predicted"/>
<accession>A0A6A6ED54</accession>
<protein>
    <submittedName>
        <fullName evidence="1">Uncharacterized protein</fullName>
    </submittedName>
</protein>
<evidence type="ECO:0000313" key="1">
    <source>
        <dbReference type="EMBL" id="KAF2188722.1"/>
    </source>
</evidence>
<organism evidence="1 2">
    <name type="scientific">Zopfia rhizophila CBS 207.26</name>
    <dbReference type="NCBI Taxonomy" id="1314779"/>
    <lineage>
        <taxon>Eukaryota</taxon>
        <taxon>Fungi</taxon>
        <taxon>Dikarya</taxon>
        <taxon>Ascomycota</taxon>
        <taxon>Pezizomycotina</taxon>
        <taxon>Dothideomycetes</taxon>
        <taxon>Dothideomycetes incertae sedis</taxon>
        <taxon>Zopfiaceae</taxon>
        <taxon>Zopfia</taxon>
    </lineage>
</organism>
<name>A0A6A6ED54_9PEZI</name>
<sequence>MELAVVMWAAAKFLMWIRQGIVIGCILKPCICWGSGRTRDWRDLFSESIRRQDRLRVHAAKKTVKA</sequence>
<reference evidence="1" key="1">
    <citation type="journal article" date="2020" name="Stud. Mycol.">
        <title>101 Dothideomycetes genomes: a test case for predicting lifestyles and emergence of pathogens.</title>
        <authorList>
            <person name="Haridas S."/>
            <person name="Albert R."/>
            <person name="Binder M."/>
            <person name="Bloem J."/>
            <person name="Labutti K."/>
            <person name="Salamov A."/>
            <person name="Andreopoulos B."/>
            <person name="Baker S."/>
            <person name="Barry K."/>
            <person name="Bills G."/>
            <person name="Bluhm B."/>
            <person name="Cannon C."/>
            <person name="Castanera R."/>
            <person name="Culley D."/>
            <person name="Daum C."/>
            <person name="Ezra D."/>
            <person name="Gonzalez J."/>
            <person name="Henrissat B."/>
            <person name="Kuo A."/>
            <person name="Liang C."/>
            <person name="Lipzen A."/>
            <person name="Lutzoni F."/>
            <person name="Magnuson J."/>
            <person name="Mondo S."/>
            <person name="Nolan M."/>
            <person name="Ohm R."/>
            <person name="Pangilinan J."/>
            <person name="Park H.-J."/>
            <person name="Ramirez L."/>
            <person name="Alfaro M."/>
            <person name="Sun H."/>
            <person name="Tritt A."/>
            <person name="Yoshinaga Y."/>
            <person name="Zwiers L.-H."/>
            <person name="Turgeon B."/>
            <person name="Goodwin S."/>
            <person name="Spatafora J."/>
            <person name="Crous P."/>
            <person name="Grigoriev I."/>
        </authorList>
    </citation>
    <scope>NUCLEOTIDE SEQUENCE</scope>
    <source>
        <strain evidence="1">CBS 207.26</strain>
    </source>
</reference>
<dbReference type="Proteomes" id="UP000800200">
    <property type="component" value="Unassembled WGS sequence"/>
</dbReference>
<keyword evidence="2" id="KW-1185">Reference proteome</keyword>
<dbReference type="AlphaFoldDB" id="A0A6A6ED54"/>
<evidence type="ECO:0000313" key="2">
    <source>
        <dbReference type="Proteomes" id="UP000800200"/>
    </source>
</evidence>